<dbReference type="KEGG" id="hae:halTADL_0224"/>
<evidence type="ECO:0000259" key="5">
    <source>
        <dbReference type="PROSITE" id="PS51898"/>
    </source>
</evidence>
<dbReference type="InterPro" id="IPR010998">
    <property type="entry name" value="Integrase_recombinase_N"/>
</dbReference>
<accession>A0A2H4PY76</accession>
<dbReference type="OrthoDB" id="142231at2157"/>
<keyword evidence="8" id="KW-1185">Reference proteome</keyword>
<dbReference type="GO" id="GO:0015074">
    <property type="term" value="P:DNA integration"/>
    <property type="evidence" value="ECO:0007669"/>
    <property type="project" value="InterPro"/>
</dbReference>
<keyword evidence="2 4" id="KW-0238">DNA-binding</keyword>
<name>A0A1H6W7P8_9EURY</name>
<dbReference type="Gene3D" id="1.10.443.10">
    <property type="entry name" value="Intergrase catalytic core"/>
    <property type="match status" value="1"/>
</dbReference>
<dbReference type="AlphaFoldDB" id="A0A1H6W7P8"/>
<proteinExistence type="inferred from homology"/>
<dbReference type="STRING" id="1073996.SAMN05444271_12341"/>
<evidence type="ECO:0000256" key="4">
    <source>
        <dbReference type="PROSITE-ProRule" id="PRU01248"/>
    </source>
</evidence>
<sequence>MSQQESFEQLKSDFLAGLPEKLADKSVVSYKQSIKRLEWFLDYADLDYTAINKRSDLVVHIPKKETSLGTSNTLLDYWAKWMLHEKGYAESTIETTYSYARSFFLYLYNEGHVTKNLTEDFVIGSYIDYGATLQQNKWPENYVVISPEQHKTMIENVGPPKFRNKMVLNLLYETGMRRAEISSLEKQHVDLKKNEIIVPAVKSDKTRPASISKKLSTQLEIWRDVRREAYINSDSDYFFITDDARSENGMSPRTVGDIVSYAAESLEEQDTVTTADDTERYKYSTHSYRHGFAEQFIQSSGEASIYSLKELLGHKDVSTTEQYLLSEKDDFLRSEADRHAPRID</sequence>
<dbReference type="InterPro" id="IPR013762">
    <property type="entry name" value="Integrase-like_cat_sf"/>
</dbReference>
<dbReference type="PROSITE" id="PS51898">
    <property type="entry name" value="TYR_RECOMBINASE"/>
    <property type="match status" value="1"/>
</dbReference>
<evidence type="ECO:0000313" key="8">
    <source>
        <dbReference type="Proteomes" id="UP000198888"/>
    </source>
</evidence>
<dbReference type="InterPro" id="IPR050090">
    <property type="entry name" value="Tyrosine_recombinase_XerCD"/>
</dbReference>
<accession>A0A1H6W7P8</accession>
<dbReference type="InterPro" id="IPR044068">
    <property type="entry name" value="CB"/>
</dbReference>
<organism evidence="7 8">
    <name type="scientific">Halohasta litchfieldiae</name>
    <dbReference type="NCBI Taxonomy" id="1073996"/>
    <lineage>
        <taxon>Archaea</taxon>
        <taxon>Methanobacteriati</taxon>
        <taxon>Methanobacteriota</taxon>
        <taxon>Stenosarchaea group</taxon>
        <taxon>Halobacteria</taxon>
        <taxon>Halobacteriales</taxon>
        <taxon>Haloferacaceae</taxon>
        <taxon>Halohasta</taxon>
    </lineage>
</organism>
<dbReference type="GeneID" id="35001050"/>
<dbReference type="GO" id="GO:0006310">
    <property type="term" value="P:DNA recombination"/>
    <property type="evidence" value="ECO:0007669"/>
    <property type="project" value="UniProtKB-KW"/>
</dbReference>
<dbReference type="SUPFAM" id="SSF56349">
    <property type="entry name" value="DNA breaking-rejoining enzymes"/>
    <property type="match status" value="1"/>
</dbReference>
<keyword evidence="3" id="KW-0233">DNA recombination</keyword>
<dbReference type="InterPro" id="IPR011010">
    <property type="entry name" value="DNA_brk_join_enz"/>
</dbReference>
<dbReference type="InterPro" id="IPR002104">
    <property type="entry name" value="Integrase_catalytic"/>
</dbReference>
<evidence type="ECO:0000256" key="3">
    <source>
        <dbReference type="ARBA" id="ARBA00023172"/>
    </source>
</evidence>
<dbReference type="CDD" id="cd00397">
    <property type="entry name" value="DNA_BRE_C"/>
    <property type="match status" value="1"/>
</dbReference>
<dbReference type="Pfam" id="PF00589">
    <property type="entry name" value="Phage_integrase"/>
    <property type="match status" value="1"/>
</dbReference>
<dbReference type="PANTHER" id="PTHR30349:SF64">
    <property type="entry name" value="PROPHAGE INTEGRASE INTD-RELATED"/>
    <property type="match status" value="1"/>
</dbReference>
<gene>
    <name evidence="7" type="ORF">SAMN05444271_12341</name>
</gene>
<feature type="domain" description="Core-binding (CB)" evidence="6">
    <location>
        <begin position="5"/>
        <end position="108"/>
    </location>
</feature>
<dbReference type="PANTHER" id="PTHR30349">
    <property type="entry name" value="PHAGE INTEGRASE-RELATED"/>
    <property type="match status" value="1"/>
</dbReference>
<dbReference type="Proteomes" id="UP000198888">
    <property type="component" value="Unassembled WGS sequence"/>
</dbReference>
<evidence type="ECO:0000313" key="7">
    <source>
        <dbReference type="EMBL" id="SEJ12998.1"/>
    </source>
</evidence>
<evidence type="ECO:0000256" key="1">
    <source>
        <dbReference type="ARBA" id="ARBA00008857"/>
    </source>
</evidence>
<dbReference type="GO" id="GO:0003677">
    <property type="term" value="F:DNA binding"/>
    <property type="evidence" value="ECO:0007669"/>
    <property type="project" value="UniProtKB-UniRule"/>
</dbReference>
<reference evidence="7 8" key="1">
    <citation type="submission" date="2016-10" db="EMBL/GenBank/DDBJ databases">
        <authorList>
            <person name="de Groot N.N."/>
        </authorList>
    </citation>
    <scope>NUCLEOTIDE SEQUENCE [LARGE SCALE GENOMIC DNA]</scope>
    <source>
        <strain evidence="7 8">DSM 22187</strain>
    </source>
</reference>
<comment type="similarity">
    <text evidence="1">Belongs to the 'phage' integrase family.</text>
</comment>
<dbReference type="RefSeq" id="WP_089673263.1">
    <property type="nucleotide sequence ID" value="NZ_CP024845.1"/>
</dbReference>
<evidence type="ECO:0000256" key="2">
    <source>
        <dbReference type="ARBA" id="ARBA00023125"/>
    </source>
</evidence>
<protein>
    <submittedName>
        <fullName evidence="7">Site-specific recombinase XerD</fullName>
    </submittedName>
</protein>
<dbReference type="EMBL" id="FNYR01000023">
    <property type="protein sequence ID" value="SEJ12998.1"/>
    <property type="molecule type" value="Genomic_DNA"/>
</dbReference>
<evidence type="ECO:0000259" key="6">
    <source>
        <dbReference type="PROSITE" id="PS51900"/>
    </source>
</evidence>
<feature type="domain" description="Tyr recombinase" evidence="5">
    <location>
        <begin position="140"/>
        <end position="337"/>
    </location>
</feature>
<dbReference type="PROSITE" id="PS51900">
    <property type="entry name" value="CB"/>
    <property type="match status" value="1"/>
</dbReference>
<dbReference type="Gene3D" id="1.10.150.130">
    <property type="match status" value="1"/>
</dbReference>